<feature type="region of interest" description="Disordered" evidence="1">
    <location>
        <begin position="1"/>
        <end position="20"/>
    </location>
</feature>
<reference evidence="2 4" key="2">
    <citation type="submission" date="2024-10" db="EMBL/GenBank/DDBJ databases">
        <authorList>
            <person name="Wannawong T."/>
            <person name="Kuncharoen N."/>
            <person name="Mhuantong W."/>
        </authorList>
    </citation>
    <scope>NUCLEOTIDE SEQUENCE [LARGE SCALE GENOMIC DNA]</scope>
    <source>
        <strain evidence="2 4">CALK1-4</strain>
    </source>
</reference>
<dbReference type="Proteomes" id="UP001610810">
    <property type="component" value="Unassembled WGS sequence"/>
</dbReference>
<dbReference type="AlphaFoldDB" id="A0A6B3QUP8"/>
<sequence>MHITVKEDGSAQFRQDLPPEEQVESAAARVRPLLLEGEACYYNKALKALNHFDRSPQNRDWIRQVRRLWQARVVETATHEAGYNSMVTDTVTGESAELDDLKLALAWIYGDVVHHDTGRRQEADLLGLQERYRAAVPLVAFIMLHSIGLLHRIQVLQSAGELNLDSAVFEEPVTLTSTTVLMEGTMRIAPVGSPAPATATEPLGRDWKVLLTPPLVGPED</sequence>
<comment type="caution">
    <text evidence="3">The sequence shown here is derived from an EMBL/GenBank/DDBJ whole genome shotgun (WGS) entry which is preliminary data.</text>
</comment>
<evidence type="ECO:0000313" key="3">
    <source>
        <dbReference type="EMBL" id="NEV89981.1"/>
    </source>
</evidence>
<evidence type="ECO:0000256" key="1">
    <source>
        <dbReference type="SAM" id="MobiDB-lite"/>
    </source>
</evidence>
<dbReference type="RefSeq" id="WP_161378130.1">
    <property type="nucleotide sequence ID" value="NZ_JAAIFS010000005.1"/>
</dbReference>
<dbReference type="EMBL" id="JAAIFS010000005">
    <property type="protein sequence ID" value="NEV89981.1"/>
    <property type="molecule type" value="Genomic_DNA"/>
</dbReference>
<keyword evidence="4" id="KW-1185">Reference proteome</keyword>
<organism evidence="3">
    <name type="scientific">Streptomyces tendae</name>
    <dbReference type="NCBI Taxonomy" id="1932"/>
    <lineage>
        <taxon>Bacteria</taxon>
        <taxon>Bacillati</taxon>
        <taxon>Actinomycetota</taxon>
        <taxon>Actinomycetes</taxon>
        <taxon>Kitasatosporales</taxon>
        <taxon>Streptomycetaceae</taxon>
        <taxon>Streptomyces</taxon>
    </lineage>
</organism>
<evidence type="ECO:0000313" key="4">
    <source>
        <dbReference type="Proteomes" id="UP001610810"/>
    </source>
</evidence>
<reference evidence="3" key="1">
    <citation type="journal article" date="2020" name="Microorganisms">
        <title>Isolation, Genomic and Metabolomic Characterization of Streptomyces tendae VITAKN with Quorum Sensing Inhibitory Activity from Southern India.</title>
        <authorList>
            <person name="Ishaque N.M."/>
            <person name="Burgsdorf I."/>
            <person name="Limlingan Malit J.J."/>
            <person name="Saha S."/>
            <person name="Teta R."/>
            <person name="Ewe D."/>
            <person name="Kannabiran K."/>
            <person name="Hrouzek P."/>
            <person name="Steindler L."/>
            <person name="Costantino V."/>
            <person name="Saurav K."/>
        </authorList>
    </citation>
    <scope>NUCLEOTIDE SEQUENCE</scope>
    <source>
        <strain evidence="3">VITAKN</strain>
    </source>
</reference>
<accession>A0A6B3QUP8</accession>
<dbReference type="EMBL" id="JBIQWK010000024">
    <property type="protein sequence ID" value="MFI0577609.1"/>
    <property type="molecule type" value="Genomic_DNA"/>
</dbReference>
<evidence type="ECO:0000313" key="2">
    <source>
        <dbReference type="EMBL" id="MFI0577609.1"/>
    </source>
</evidence>
<protein>
    <submittedName>
        <fullName evidence="3">Uncharacterized protein</fullName>
    </submittedName>
</protein>
<gene>
    <name evidence="2" type="ORF">ACH3YB_38940</name>
    <name evidence="3" type="ORF">GUR47_25485</name>
</gene>
<proteinExistence type="predicted"/>
<name>A0A6B3QUP8_STRTE</name>